<dbReference type="Proteomes" id="UP001374535">
    <property type="component" value="Chromosome 6"/>
</dbReference>
<evidence type="ECO:0000256" key="1">
    <source>
        <dbReference type="SAM" id="MobiDB-lite"/>
    </source>
</evidence>
<evidence type="ECO:0000313" key="3">
    <source>
        <dbReference type="Proteomes" id="UP001374535"/>
    </source>
</evidence>
<reference evidence="2 3" key="1">
    <citation type="journal article" date="2023" name="Life. Sci Alliance">
        <title>Evolutionary insights into 3D genome organization and epigenetic landscape of Vigna mungo.</title>
        <authorList>
            <person name="Junaid A."/>
            <person name="Singh B."/>
            <person name="Bhatia S."/>
        </authorList>
    </citation>
    <scope>NUCLEOTIDE SEQUENCE [LARGE SCALE GENOMIC DNA]</scope>
    <source>
        <strain evidence="2">Urdbean</strain>
    </source>
</reference>
<name>A0AAQ3RV79_VIGMU</name>
<proteinExistence type="predicted"/>
<organism evidence="2 3">
    <name type="scientific">Vigna mungo</name>
    <name type="common">Black gram</name>
    <name type="synonym">Phaseolus mungo</name>
    <dbReference type="NCBI Taxonomy" id="3915"/>
    <lineage>
        <taxon>Eukaryota</taxon>
        <taxon>Viridiplantae</taxon>
        <taxon>Streptophyta</taxon>
        <taxon>Embryophyta</taxon>
        <taxon>Tracheophyta</taxon>
        <taxon>Spermatophyta</taxon>
        <taxon>Magnoliopsida</taxon>
        <taxon>eudicotyledons</taxon>
        <taxon>Gunneridae</taxon>
        <taxon>Pentapetalae</taxon>
        <taxon>rosids</taxon>
        <taxon>fabids</taxon>
        <taxon>Fabales</taxon>
        <taxon>Fabaceae</taxon>
        <taxon>Papilionoideae</taxon>
        <taxon>50 kb inversion clade</taxon>
        <taxon>NPAAA clade</taxon>
        <taxon>indigoferoid/millettioid clade</taxon>
        <taxon>Phaseoleae</taxon>
        <taxon>Vigna</taxon>
    </lineage>
</organism>
<dbReference type="AlphaFoldDB" id="A0AAQ3RV79"/>
<accession>A0AAQ3RV79</accession>
<protein>
    <submittedName>
        <fullName evidence="2">Uncharacterized protein</fullName>
    </submittedName>
</protein>
<evidence type="ECO:0000313" key="2">
    <source>
        <dbReference type="EMBL" id="WVZ05581.1"/>
    </source>
</evidence>
<keyword evidence="3" id="KW-1185">Reference proteome</keyword>
<feature type="region of interest" description="Disordered" evidence="1">
    <location>
        <begin position="1"/>
        <end position="26"/>
    </location>
</feature>
<dbReference type="EMBL" id="CP144695">
    <property type="protein sequence ID" value="WVZ05581.1"/>
    <property type="molecule type" value="Genomic_DNA"/>
</dbReference>
<gene>
    <name evidence="2" type="ORF">V8G54_018927</name>
</gene>
<sequence>MNEKEAPEPATTAKSKTCEPATTVAAGEPQSIRRVVFPPPSHPVPPQYRLIAGVKKGNPKRRRSAVVFSSPTHRAVAISTNLILWEKLPRNAMGKEFSRELPDGRVLSDLNIGVHEGTSRWPSSLGLKHRSPRGNFPMEFTRELPDGRVCSDLNIGVHEGTSRWPSSLKLKHRSSRGNFLMAELART</sequence>